<organism evidence="2 3">
    <name type="scientific">Leptothoe spongobia TAU-MAC 1115</name>
    <dbReference type="NCBI Taxonomy" id="1967444"/>
    <lineage>
        <taxon>Bacteria</taxon>
        <taxon>Bacillati</taxon>
        <taxon>Cyanobacteriota</taxon>
        <taxon>Cyanophyceae</taxon>
        <taxon>Nodosilineales</taxon>
        <taxon>Cymatolegaceae</taxon>
        <taxon>Leptothoe</taxon>
        <taxon>Leptothoe spongobia</taxon>
    </lineage>
</organism>
<dbReference type="RefSeq" id="WP_215610545.1">
    <property type="nucleotide sequence ID" value="NZ_JADOES010000048.1"/>
</dbReference>
<keyword evidence="3" id="KW-1185">Reference proteome</keyword>
<dbReference type="GO" id="GO:0005524">
    <property type="term" value="F:ATP binding"/>
    <property type="evidence" value="ECO:0007669"/>
    <property type="project" value="InterPro"/>
</dbReference>
<reference evidence="2" key="1">
    <citation type="submission" date="2020-11" db="EMBL/GenBank/DDBJ databases">
        <authorList>
            <person name="Konstantinou D."/>
            <person name="Gkelis S."/>
            <person name="Popin R."/>
            <person name="Fewer D."/>
            <person name="Sivonen K."/>
        </authorList>
    </citation>
    <scope>NUCLEOTIDE SEQUENCE</scope>
    <source>
        <strain evidence="2">TAU-MAC 1115</strain>
    </source>
</reference>
<gene>
    <name evidence="2" type="ORF">IXB50_18820</name>
</gene>
<dbReference type="EMBL" id="JADOES010000048">
    <property type="protein sequence ID" value="MBT9317481.1"/>
    <property type="molecule type" value="Genomic_DNA"/>
</dbReference>
<dbReference type="Gene3D" id="3.40.50.300">
    <property type="entry name" value="P-loop containing nucleotide triphosphate hydrolases"/>
    <property type="match status" value="1"/>
</dbReference>
<protein>
    <submittedName>
        <fullName evidence="2">AAA family ATPase</fullName>
    </submittedName>
</protein>
<proteinExistence type="predicted"/>
<name>A0A947DKM2_9CYAN</name>
<dbReference type="InterPro" id="IPR011704">
    <property type="entry name" value="ATPase_dyneun-rel_AAA"/>
</dbReference>
<evidence type="ECO:0000313" key="2">
    <source>
        <dbReference type="EMBL" id="MBT9317481.1"/>
    </source>
</evidence>
<dbReference type="Proteomes" id="UP000717364">
    <property type="component" value="Unassembled WGS sequence"/>
</dbReference>
<dbReference type="InterPro" id="IPR003593">
    <property type="entry name" value="AAA+_ATPase"/>
</dbReference>
<evidence type="ECO:0000313" key="3">
    <source>
        <dbReference type="Proteomes" id="UP000717364"/>
    </source>
</evidence>
<dbReference type="GO" id="GO:0016887">
    <property type="term" value="F:ATP hydrolysis activity"/>
    <property type="evidence" value="ECO:0007669"/>
    <property type="project" value="InterPro"/>
</dbReference>
<dbReference type="SMART" id="SM00382">
    <property type="entry name" value="AAA"/>
    <property type="match status" value="1"/>
</dbReference>
<comment type="caution">
    <text evidence="2">The sequence shown here is derived from an EMBL/GenBank/DDBJ whole genome shotgun (WGS) entry which is preliminary data.</text>
</comment>
<feature type="domain" description="AAA+ ATPase" evidence="1">
    <location>
        <begin position="95"/>
        <end position="303"/>
    </location>
</feature>
<dbReference type="Pfam" id="PF07728">
    <property type="entry name" value="AAA_5"/>
    <property type="match status" value="1"/>
</dbReference>
<dbReference type="AlphaFoldDB" id="A0A947DKM2"/>
<evidence type="ECO:0000259" key="1">
    <source>
        <dbReference type="SMART" id="SM00382"/>
    </source>
</evidence>
<dbReference type="InterPro" id="IPR027417">
    <property type="entry name" value="P-loop_NTPase"/>
</dbReference>
<reference evidence="2" key="2">
    <citation type="journal article" date="2021" name="Mar. Drugs">
        <title>Genome Reduction and Secondary Metabolism of the Marine Sponge-Associated Cyanobacterium Leptothoe.</title>
        <authorList>
            <person name="Konstantinou D."/>
            <person name="Popin R.V."/>
            <person name="Fewer D.P."/>
            <person name="Sivonen K."/>
            <person name="Gkelis S."/>
        </authorList>
    </citation>
    <scope>NUCLEOTIDE SEQUENCE</scope>
    <source>
        <strain evidence="2">TAU-MAC 1115</strain>
    </source>
</reference>
<accession>A0A947DKM2</accession>
<dbReference type="SUPFAM" id="SSF52540">
    <property type="entry name" value="P-loop containing nucleoside triphosphate hydrolases"/>
    <property type="match status" value="1"/>
</dbReference>
<dbReference type="CDD" id="cd00009">
    <property type="entry name" value="AAA"/>
    <property type="match status" value="1"/>
</dbReference>
<sequence length="398" mass="44883">MSDWKFFTGGLNRDGRPQQHPLQSITERPAWRQFMSTADFDQDWREASEQRWTELRSERRLDTRSRERGQSFRIRQAGSTGQSEILTAVNSALALRRPLLITGNPGSGKTSLAYAIAYELQLGPVLLWPITTRSTLSDALYRYDAIARLQDTQFDKSELELQILLAKAEDEDYDRAKIDQLKQGRSLGDYIQLGPVGTAFLPSHLPRVLLIDEVDKSDLNLPNDLLNLFEEGTYEIPELVRQKSAATVSVRTADDQLPANIAQGKVTCYEFPLVIMTSNGERDFPPAFLRRCLRITMPDPADSTVLENIVGAHFQREASDTSWEEVKQKVDPLIVEFAQKLQSKKSSLATDQLLNLVYMVRQSQLSVSESHDGQAKADELKALEDILLRRLTSDAGGK</sequence>